<feature type="signal peptide" evidence="1">
    <location>
        <begin position="1"/>
        <end position="21"/>
    </location>
</feature>
<keyword evidence="1" id="KW-0732">Signal</keyword>
<feature type="chain" id="PRO_5021469447" description="Aspartyl protease" evidence="1">
    <location>
        <begin position="22"/>
        <end position="282"/>
    </location>
</feature>
<dbReference type="Proteomes" id="UP000298438">
    <property type="component" value="Unassembled WGS sequence"/>
</dbReference>
<organism evidence="2 3">
    <name type="scientific">Zemynaea arenosa</name>
    <dbReference type="NCBI Taxonomy" id="2561931"/>
    <lineage>
        <taxon>Bacteria</taxon>
        <taxon>Pseudomonadati</taxon>
        <taxon>Pseudomonadota</taxon>
        <taxon>Betaproteobacteria</taxon>
        <taxon>Burkholderiales</taxon>
        <taxon>Oxalobacteraceae</taxon>
        <taxon>Telluria group</taxon>
        <taxon>Zemynaea</taxon>
    </lineage>
</organism>
<dbReference type="Gene3D" id="2.40.70.10">
    <property type="entry name" value="Acid Proteases"/>
    <property type="match status" value="1"/>
</dbReference>
<reference evidence="2 3" key="1">
    <citation type="submission" date="2019-03" db="EMBL/GenBank/DDBJ databases">
        <title>Draft Genome Sequence of Massilia arenosa sp. nov., a Novel Massilia Species Isolated from a Sandy-loam Maize Soil.</title>
        <authorList>
            <person name="Raths R."/>
            <person name="Peta V."/>
            <person name="Bucking H."/>
        </authorList>
    </citation>
    <scope>NUCLEOTIDE SEQUENCE [LARGE SCALE GENOMIC DNA]</scope>
    <source>
        <strain evidence="2 3">MC02</strain>
    </source>
</reference>
<sequence>MIRPALAALCLCLGTAAFAHAAQPELDIKLEPYRKSIAVHATVAGQPGFFGFDSAGGISLVSPQLAQKAGLQPWGMLSGYSMTRNRFDIPQLEGLPVTLGGRSWTPRGLGVMDVAPLYAKDNTLPIDGNLALDLFEGKVVTLDVPHMHLYVESPDSLRERVAGAIEVPMRVAREWQGRTLSVSLGVKSPKGLVWFELDSGNGGVVLVSKPFASLFNLDPAKEGPQKVRLELAPGYTLESEMGMTPDMIIDGNVGMILLRQAVVTLDLANSRAWIKPVPPAQP</sequence>
<dbReference type="EMBL" id="SPVF01000248">
    <property type="protein sequence ID" value="TFW13681.1"/>
    <property type="molecule type" value="Genomic_DNA"/>
</dbReference>
<protein>
    <recommendedName>
        <fullName evidence="4">Aspartyl protease</fullName>
    </recommendedName>
</protein>
<keyword evidence="3" id="KW-1185">Reference proteome</keyword>
<evidence type="ECO:0000256" key="1">
    <source>
        <dbReference type="SAM" id="SignalP"/>
    </source>
</evidence>
<comment type="caution">
    <text evidence="2">The sequence shown here is derived from an EMBL/GenBank/DDBJ whole genome shotgun (WGS) entry which is preliminary data.</text>
</comment>
<gene>
    <name evidence="2" type="ORF">E4L96_19420</name>
</gene>
<dbReference type="InterPro" id="IPR021109">
    <property type="entry name" value="Peptidase_aspartic_dom_sf"/>
</dbReference>
<name>A0A4Y9RZM5_9BURK</name>
<dbReference type="RefSeq" id="WP_135208869.1">
    <property type="nucleotide sequence ID" value="NZ_SPVF01000248.1"/>
</dbReference>
<evidence type="ECO:0000313" key="2">
    <source>
        <dbReference type="EMBL" id="TFW13681.1"/>
    </source>
</evidence>
<dbReference type="AlphaFoldDB" id="A0A4Y9RZM5"/>
<accession>A0A4Y9RZM5</accession>
<evidence type="ECO:0008006" key="4">
    <source>
        <dbReference type="Google" id="ProtNLM"/>
    </source>
</evidence>
<proteinExistence type="predicted"/>
<evidence type="ECO:0000313" key="3">
    <source>
        <dbReference type="Proteomes" id="UP000298438"/>
    </source>
</evidence>
<dbReference type="OrthoDB" id="5950108at2"/>